<reference evidence="2 3" key="1">
    <citation type="submission" date="2014-03" db="EMBL/GenBank/DDBJ databases">
        <title>Genomics of Bifidobacteria.</title>
        <authorList>
            <person name="Ventura M."/>
            <person name="Milani C."/>
            <person name="Lugli G.A."/>
        </authorList>
    </citation>
    <scope>NUCLEOTIDE SEQUENCE [LARGE SCALE GENOMIC DNA]</scope>
    <source>
        <strain evidence="2 3">LMG 21816</strain>
    </source>
</reference>
<dbReference type="AlphaFoldDB" id="A0A7V8HQT2"/>
<evidence type="ECO:0000313" key="3">
    <source>
        <dbReference type="Proteomes" id="UP000029109"/>
    </source>
</evidence>
<comment type="caution">
    <text evidence="2">The sequence shown here is derived from an EMBL/GenBank/DDBJ whole genome shotgun (WGS) entry which is preliminary data.</text>
</comment>
<feature type="domain" description="N-acetyltransferase" evidence="1">
    <location>
        <begin position="7"/>
        <end position="179"/>
    </location>
</feature>
<dbReference type="CDD" id="cd04301">
    <property type="entry name" value="NAT_SF"/>
    <property type="match status" value="1"/>
</dbReference>
<gene>
    <name evidence="2" type="ORF">BPULL_1706</name>
</gene>
<dbReference type="InterPro" id="IPR000182">
    <property type="entry name" value="GNAT_dom"/>
</dbReference>
<name>A0A7V8HQT2_9BIFI</name>
<dbReference type="InterPro" id="IPR016181">
    <property type="entry name" value="Acyl_CoA_acyltransferase"/>
</dbReference>
<proteinExistence type="predicted"/>
<dbReference type="Proteomes" id="UP000029109">
    <property type="component" value="Unassembled WGS sequence"/>
</dbReference>
<evidence type="ECO:0000259" key="1">
    <source>
        <dbReference type="PROSITE" id="PS51186"/>
    </source>
</evidence>
<dbReference type="Pfam" id="PF00583">
    <property type="entry name" value="Acetyltransf_1"/>
    <property type="match status" value="1"/>
</dbReference>
<dbReference type="Gene3D" id="3.40.630.30">
    <property type="match status" value="1"/>
</dbReference>
<evidence type="ECO:0000313" key="2">
    <source>
        <dbReference type="EMBL" id="KFI83522.1"/>
    </source>
</evidence>
<accession>A0A7V8HQT2</accession>
<protein>
    <recommendedName>
        <fullName evidence="1">N-acetyltransferase domain-containing protein</fullName>
    </recommendedName>
</protein>
<dbReference type="EMBL" id="JGZJ01000006">
    <property type="protein sequence ID" value="KFI83522.1"/>
    <property type="molecule type" value="Genomic_DNA"/>
</dbReference>
<dbReference type="GO" id="GO:0016747">
    <property type="term" value="F:acyltransferase activity, transferring groups other than amino-acyl groups"/>
    <property type="evidence" value="ECO:0007669"/>
    <property type="project" value="InterPro"/>
</dbReference>
<sequence>MMNICQISSREIGTDDQIALRRFVCCGHGAPSYTLDVQRYIRSLDLKNAIPGVYRMVLYCQGTSDIYGFCEFGYDDSLGPESGYAISFIAVGLEYQRHGLGHMLLDCVLRWISNDAAISGRNPYVATQIDAANAASIGLFSDMGFRDEGVDSYDPGYHIWSRTFTPVARDDLWLFQTVVF</sequence>
<organism evidence="2 3">
    <name type="scientific">Bifidobacterium pullorum</name>
    <dbReference type="NCBI Taxonomy" id="78448"/>
    <lineage>
        <taxon>Bacteria</taxon>
        <taxon>Bacillati</taxon>
        <taxon>Actinomycetota</taxon>
        <taxon>Actinomycetes</taxon>
        <taxon>Bifidobacteriales</taxon>
        <taxon>Bifidobacteriaceae</taxon>
        <taxon>Bifidobacterium</taxon>
    </lineage>
</organism>
<dbReference type="SUPFAM" id="SSF55729">
    <property type="entry name" value="Acyl-CoA N-acyltransferases (Nat)"/>
    <property type="match status" value="1"/>
</dbReference>
<dbReference type="PROSITE" id="PS51186">
    <property type="entry name" value="GNAT"/>
    <property type="match status" value="1"/>
</dbReference>